<comment type="caution">
    <text evidence="2">The sequence shown here is derived from an EMBL/GenBank/DDBJ whole genome shotgun (WGS) entry which is preliminary data.</text>
</comment>
<feature type="compositionally biased region" description="Polar residues" evidence="1">
    <location>
        <begin position="1"/>
        <end position="11"/>
    </location>
</feature>
<evidence type="ECO:0000313" key="2">
    <source>
        <dbReference type="EMBL" id="TNN25725.1"/>
    </source>
</evidence>
<accession>A0A4Z2EAE1</accession>
<evidence type="ECO:0000256" key="1">
    <source>
        <dbReference type="SAM" id="MobiDB-lite"/>
    </source>
</evidence>
<dbReference type="EMBL" id="SRLO01011813">
    <property type="protein sequence ID" value="TNN25725.1"/>
    <property type="molecule type" value="Genomic_DNA"/>
</dbReference>
<gene>
    <name evidence="2" type="ORF">EYF80_064143</name>
</gene>
<sequence length="72" mass="8302">MHQGSPPSENRCSSREPGSYPRPLTHRPQCILGKEERGEERRKRVEGVKDNGKTRGVDEEERKEGGEERTRE</sequence>
<keyword evidence="3" id="KW-1185">Reference proteome</keyword>
<organism evidence="2 3">
    <name type="scientific">Liparis tanakae</name>
    <name type="common">Tanaka's snailfish</name>
    <dbReference type="NCBI Taxonomy" id="230148"/>
    <lineage>
        <taxon>Eukaryota</taxon>
        <taxon>Metazoa</taxon>
        <taxon>Chordata</taxon>
        <taxon>Craniata</taxon>
        <taxon>Vertebrata</taxon>
        <taxon>Euteleostomi</taxon>
        <taxon>Actinopterygii</taxon>
        <taxon>Neopterygii</taxon>
        <taxon>Teleostei</taxon>
        <taxon>Neoteleostei</taxon>
        <taxon>Acanthomorphata</taxon>
        <taxon>Eupercaria</taxon>
        <taxon>Perciformes</taxon>
        <taxon>Cottioidei</taxon>
        <taxon>Cottales</taxon>
        <taxon>Liparidae</taxon>
        <taxon>Liparis</taxon>
    </lineage>
</organism>
<reference evidence="2 3" key="1">
    <citation type="submission" date="2019-03" db="EMBL/GenBank/DDBJ databases">
        <title>First draft genome of Liparis tanakae, snailfish: a comprehensive survey of snailfish specific genes.</title>
        <authorList>
            <person name="Kim W."/>
            <person name="Song I."/>
            <person name="Jeong J.-H."/>
            <person name="Kim D."/>
            <person name="Kim S."/>
            <person name="Ryu S."/>
            <person name="Song J.Y."/>
            <person name="Lee S.K."/>
        </authorList>
    </citation>
    <scope>NUCLEOTIDE SEQUENCE [LARGE SCALE GENOMIC DNA]</scope>
    <source>
        <tissue evidence="2">Muscle</tissue>
    </source>
</reference>
<dbReference type="Proteomes" id="UP000314294">
    <property type="component" value="Unassembled WGS sequence"/>
</dbReference>
<feature type="region of interest" description="Disordered" evidence="1">
    <location>
        <begin position="1"/>
        <end position="72"/>
    </location>
</feature>
<evidence type="ECO:0000313" key="3">
    <source>
        <dbReference type="Proteomes" id="UP000314294"/>
    </source>
</evidence>
<dbReference type="AlphaFoldDB" id="A0A4Z2EAE1"/>
<protein>
    <submittedName>
        <fullName evidence="2">Uncharacterized protein</fullName>
    </submittedName>
</protein>
<name>A0A4Z2EAE1_9TELE</name>
<proteinExistence type="predicted"/>
<feature type="compositionally biased region" description="Basic and acidic residues" evidence="1">
    <location>
        <begin position="33"/>
        <end position="72"/>
    </location>
</feature>